<dbReference type="SUPFAM" id="SSF110581">
    <property type="entry name" value="Indigoidine synthase A-like"/>
    <property type="match status" value="1"/>
</dbReference>
<evidence type="ECO:0000256" key="1">
    <source>
        <dbReference type="ARBA" id="ARBA00022723"/>
    </source>
</evidence>
<keyword evidence="5" id="KW-0326">Glycosidase</keyword>
<dbReference type="Pfam" id="PF04227">
    <property type="entry name" value="Indigoidine_A"/>
    <property type="match status" value="1"/>
</dbReference>
<keyword evidence="3" id="KW-0464">Manganese</keyword>
<reference evidence="6" key="1">
    <citation type="submission" date="2023-04" db="EMBL/GenBank/DDBJ databases">
        <title>Ambrosiozyma monospora NBRC 1965.</title>
        <authorList>
            <person name="Ichikawa N."/>
            <person name="Sato H."/>
            <person name="Tonouchi N."/>
        </authorList>
    </citation>
    <scope>NUCLEOTIDE SEQUENCE</scope>
    <source>
        <strain evidence="6">NBRC 1965</strain>
    </source>
</reference>
<accession>A0A9W6YRH0</accession>
<dbReference type="GO" id="GO:0016798">
    <property type="term" value="F:hydrolase activity, acting on glycosyl bonds"/>
    <property type="evidence" value="ECO:0007669"/>
    <property type="project" value="UniProtKB-KW"/>
</dbReference>
<dbReference type="Gene3D" id="3.40.1190.20">
    <property type="match status" value="1"/>
</dbReference>
<evidence type="ECO:0000256" key="2">
    <source>
        <dbReference type="ARBA" id="ARBA00022801"/>
    </source>
</evidence>
<dbReference type="HAMAP" id="MF_01876">
    <property type="entry name" value="PsiMP_glycosidase"/>
    <property type="match status" value="1"/>
</dbReference>
<evidence type="ECO:0000313" key="7">
    <source>
        <dbReference type="Proteomes" id="UP001165063"/>
    </source>
</evidence>
<dbReference type="Gene3D" id="3.40.1790.10">
    <property type="entry name" value="Indigoidine synthase domain"/>
    <property type="match status" value="1"/>
</dbReference>
<protein>
    <submittedName>
        <fullName evidence="6">Unnamed protein product</fullName>
    </submittedName>
</protein>
<evidence type="ECO:0000256" key="4">
    <source>
        <dbReference type="ARBA" id="ARBA00023239"/>
    </source>
</evidence>
<keyword evidence="2" id="KW-0378">Hydrolase</keyword>
<dbReference type="EMBL" id="BSXU01001190">
    <property type="protein sequence ID" value="GMG24804.1"/>
    <property type="molecule type" value="Genomic_DNA"/>
</dbReference>
<dbReference type="InterPro" id="IPR022830">
    <property type="entry name" value="Indigdn_synthA-like"/>
</dbReference>
<dbReference type="GO" id="GO:0004730">
    <property type="term" value="F:pseudouridylate synthase activity"/>
    <property type="evidence" value="ECO:0007669"/>
    <property type="project" value="InterPro"/>
</dbReference>
<dbReference type="GO" id="GO:0046872">
    <property type="term" value="F:metal ion binding"/>
    <property type="evidence" value="ECO:0007669"/>
    <property type="project" value="UniProtKB-KW"/>
</dbReference>
<dbReference type="PANTHER" id="PTHR42909:SF1">
    <property type="entry name" value="CARBOHYDRATE KINASE PFKB DOMAIN-CONTAINING PROTEIN"/>
    <property type="match status" value="1"/>
</dbReference>
<comment type="caution">
    <text evidence="6">The sequence shown here is derived from an EMBL/GenBank/DDBJ whole genome shotgun (WGS) entry which is preliminary data.</text>
</comment>
<keyword evidence="7" id="KW-1185">Reference proteome</keyword>
<sequence>MLKCHSKIRPSFIKATIQKCHRSFSTVPKLTISEEIKQAVSENKPVVSLESTIISHGLPYPANIEMAQSVEKLIRSRGAIPATIGFIKGIPKVGLSTQDLEILADNRDTNAIGKYKVSRRDIPYVMTHGLTGGTTIAATMILSHKAGIDVFATGGLGGVSRPFELMDVSADLDELSKTPVSVVCSGPKSILDIKRTMEYLETKGVPVSTFNDGEFEMDKYPNGNLNVPGFYTRDSGVKSPFTFNSFDDAAKMIYNGKYNMQLENGYVFCIPAPVDVALPDELINEIINETLAEATDLCITGKDLTPFMLGRINEKTNGVSVKCNVEFVRNNAIAGTKIAIALANLKSEKQTPSTPKLEYGKETTISKEKHNQIKEKSLNVSPANVSSAVIGSIALDSTCIIDSSDPKLGDSNPGKTYQSIGGVGFNIALASNAISSSRNHRTLFVSAINKDDPAGLTISKKLSDWNLPCDGILNLKSDKTAQYTSMHNSQGDLLLACADMDIIERIPSSHILECLQKYDPRYVLFDSNISVGLMQSIFDASMKNGFQLIYEPTSVVKASKLGKLRNLGCFPNHNVNLITPTVSELNTIFESFSENGKFDDLDHWFPVLDSLGINSQLRNQLDAASRMFPLIREYIDRGVFQQCFHLLPYLPCILVKDGANGILMVQIIEDSSMVKSVISPSSFNFKASAFDTLSSFTIVNEGSQDLGILIQHFSALPIEENEIKSVTGAGDSLVGYLLSGLAQYQNYGTGDGELLTDVLNEEREKLIMNAQRAAGLSLRSEEAVNYEGLKSL</sequence>
<dbReference type="AlphaFoldDB" id="A0A9W6YRH0"/>
<organism evidence="6 7">
    <name type="scientific">Ambrosiozyma monospora</name>
    <name type="common">Yeast</name>
    <name type="synonym">Endomycopsis monosporus</name>
    <dbReference type="NCBI Taxonomy" id="43982"/>
    <lineage>
        <taxon>Eukaryota</taxon>
        <taxon>Fungi</taxon>
        <taxon>Dikarya</taxon>
        <taxon>Ascomycota</taxon>
        <taxon>Saccharomycotina</taxon>
        <taxon>Pichiomycetes</taxon>
        <taxon>Pichiales</taxon>
        <taxon>Pichiaceae</taxon>
        <taxon>Ambrosiozyma</taxon>
    </lineage>
</organism>
<evidence type="ECO:0000256" key="3">
    <source>
        <dbReference type="ARBA" id="ARBA00023211"/>
    </source>
</evidence>
<dbReference type="PANTHER" id="PTHR42909">
    <property type="entry name" value="ZGC:136858"/>
    <property type="match status" value="1"/>
</dbReference>
<evidence type="ECO:0000256" key="5">
    <source>
        <dbReference type="ARBA" id="ARBA00023295"/>
    </source>
</evidence>
<dbReference type="InterPro" id="IPR029056">
    <property type="entry name" value="Ribokinase-like"/>
</dbReference>
<gene>
    <name evidence="6" type="ORF">Amon01_000300200</name>
</gene>
<keyword evidence="1" id="KW-0479">Metal-binding</keyword>
<dbReference type="OrthoDB" id="198885at2759"/>
<dbReference type="GO" id="GO:0005737">
    <property type="term" value="C:cytoplasm"/>
    <property type="evidence" value="ECO:0007669"/>
    <property type="project" value="TreeGrafter"/>
</dbReference>
<dbReference type="InterPro" id="IPR007342">
    <property type="entry name" value="PsuG"/>
</dbReference>
<keyword evidence="4" id="KW-0456">Lyase</keyword>
<proteinExistence type="inferred from homology"/>
<evidence type="ECO:0000313" key="6">
    <source>
        <dbReference type="EMBL" id="GMG24804.1"/>
    </source>
</evidence>
<dbReference type="Proteomes" id="UP001165063">
    <property type="component" value="Unassembled WGS sequence"/>
</dbReference>
<name>A0A9W6YRH0_AMBMO</name>
<dbReference type="SUPFAM" id="SSF53613">
    <property type="entry name" value="Ribokinase-like"/>
    <property type="match status" value="1"/>
</dbReference>